<dbReference type="AlphaFoldDB" id="A0A8S1U0W2"/>
<keyword evidence="2" id="KW-1185">Reference proteome</keyword>
<proteinExistence type="predicted"/>
<name>A0A8S1U0W2_9CILI</name>
<dbReference type="EMBL" id="CAJJDO010000031">
    <property type="protein sequence ID" value="CAD8157974.1"/>
    <property type="molecule type" value="Genomic_DNA"/>
</dbReference>
<dbReference type="Proteomes" id="UP000689195">
    <property type="component" value="Unassembled WGS sequence"/>
</dbReference>
<comment type="caution">
    <text evidence="1">The sequence shown here is derived from an EMBL/GenBank/DDBJ whole genome shotgun (WGS) entry which is preliminary data.</text>
</comment>
<gene>
    <name evidence="1" type="ORF">PPENT_87.1.T0310095</name>
</gene>
<organism evidence="1 2">
    <name type="scientific">Paramecium pentaurelia</name>
    <dbReference type="NCBI Taxonomy" id="43138"/>
    <lineage>
        <taxon>Eukaryota</taxon>
        <taxon>Sar</taxon>
        <taxon>Alveolata</taxon>
        <taxon>Ciliophora</taxon>
        <taxon>Intramacronucleata</taxon>
        <taxon>Oligohymenophorea</taxon>
        <taxon>Peniculida</taxon>
        <taxon>Parameciidae</taxon>
        <taxon>Paramecium</taxon>
    </lineage>
</organism>
<accession>A0A8S1U0W2</accession>
<protein>
    <submittedName>
        <fullName evidence="1">Uncharacterized protein</fullName>
    </submittedName>
</protein>
<sequence>MFLNFYNQQLIFKEIFVLKNKIQNFLIQLIYKPKDNQKKLFQYSLFFQGIFEPLKGLINFSKNSGYFMLNNIYQCLCLFSFYQTEMRKLKMICVIIDLARHNEPSTIFIDKMDLIMGQRGSASKQTEGRRMNTQLLLCQGIRKEYNLLQLVRYIYHNLQNSEIEKIIELDII</sequence>
<evidence type="ECO:0000313" key="2">
    <source>
        <dbReference type="Proteomes" id="UP000689195"/>
    </source>
</evidence>
<evidence type="ECO:0000313" key="1">
    <source>
        <dbReference type="EMBL" id="CAD8157974.1"/>
    </source>
</evidence>
<reference evidence="1" key="1">
    <citation type="submission" date="2021-01" db="EMBL/GenBank/DDBJ databases">
        <authorList>
            <consortium name="Genoscope - CEA"/>
            <person name="William W."/>
        </authorList>
    </citation>
    <scope>NUCLEOTIDE SEQUENCE</scope>
</reference>